<dbReference type="AlphaFoldDB" id="A0AAP0ERN1"/>
<dbReference type="Proteomes" id="UP001419268">
    <property type="component" value="Unassembled WGS sequence"/>
</dbReference>
<evidence type="ECO:0000313" key="2">
    <source>
        <dbReference type="Proteomes" id="UP001419268"/>
    </source>
</evidence>
<gene>
    <name evidence="1" type="ORF">Scep_026067</name>
</gene>
<organism evidence="1 2">
    <name type="scientific">Stephania cephalantha</name>
    <dbReference type="NCBI Taxonomy" id="152367"/>
    <lineage>
        <taxon>Eukaryota</taxon>
        <taxon>Viridiplantae</taxon>
        <taxon>Streptophyta</taxon>
        <taxon>Embryophyta</taxon>
        <taxon>Tracheophyta</taxon>
        <taxon>Spermatophyta</taxon>
        <taxon>Magnoliopsida</taxon>
        <taxon>Ranunculales</taxon>
        <taxon>Menispermaceae</taxon>
        <taxon>Menispermoideae</taxon>
        <taxon>Cissampelideae</taxon>
        <taxon>Stephania</taxon>
    </lineage>
</organism>
<protein>
    <submittedName>
        <fullName evidence="1">Uncharacterized protein</fullName>
    </submittedName>
</protein>
<dbReference type="EMBL" id="JBBNAG010000011">
    <property type="protein sequence ID" value="KAK9094598.1"/>
    <property type="molecule type" value="Genomic_DNA"/>
</dbReference>
<reference evidence="1 2" key="1">
    <citation type="submission" date="2024-01" db="EMBL/GenBank/DDBJ databases">
        <title>Genome assemblies of Stephania.</title>
        <authorList>
            <person name="Yang L."/>
        </authorList>
    </citation>
    <scope>NUCLEOTIDE SEQUENCE [LARGE SCALE GENOMIC DNA]</scope>
    <source>
        <strain evidence="1">JXDWG</strain>
        <tissue evidence="1">Leaf</tissue>
    </source>
</reference>
<proteinExistence type="predicted"/>
<comment type="caution">
    <text evidence="1">The sequence shown here is derived from an EMBL/GenBank/DDBJ whole genome shotgun (WGS) entry which is preliminary data.</text>
</comment>
<keyword evidence="2" id="KW-1185">Reference proteome</keyword>
<accession>A0AAP0ERN1</accession>
<sequence length="183" mass="20073">MLPFVIYLLCTDAQPVYSPTYTPAPHLFTLSAPVAIGRVSRPHRTTRPATLPACQINNVLQIIRGSSEGVLWKDEVMTTILPFTLDGEKGGEVAVSVEVWQQWVAPNSFAILIDMVKLREDGKCGVPLATVSTDLARGRLWIECEMLLKDDEREGSEYGVDGFLVSDGVRDGRTREGGIIGLD</sequence>
<name>A0AAP0ERN1_9MAGN</name>
<evidence type="ECO:0000313" key="1">
    <source>
        <dbReference type="EMBL" id="KAK9094598.1"/>
    </source>
</evidence>